<dbReference type="InterPro" id="IPR037219">
    <property type="entry name" value="Peptidase_M41-like"/>
</dbReference>
<name>A0AAW9Q778_9CYAN</name>
<keyword evidence="1" id="KW-1133">Transmembrane helix</keyword>
<organism evidence="2 3">
    <name type="scientific">Tumidithrix elongata BACA0141</name>
    <dbReference type="NCBI Taxonomy" id="2716417"/>
    <lineage>
        <taxon>Bacteria</taxon>
        <taxon>Bacillati</taxon>
        <taxon>Cyanobacteriota</taxon>
        <taxon>Cyanophyceae</taxon>
        <taxon>Pseudanabaenales</taxon>
        <taxon>Pseudanabaenaceae</taxon>
        <taxon>Tumidithrix</taxon>
        <taxon>Tumidithrix elongata</taxon>
    </lineage>
</organism>
<dbReference type="GO" id="GO:0006508">
    <property type="term" value="P:proteolysis"/>
    <property type="evidence" value="ECO:0007669"/>
    <property type="project" value="InterPro"/>
</dbReference>
<accession>A0AAW9Q778</accession>
<protein>
    <recommendedName>
        <fullName evidence="4">ATP-dependent Zn protease</fullName>
    </recommendedName>
</protein>
<keyword evidence="3" id="KW-1185">Reference proteome</keyword>
<keyword evidence="1" id="KW-0812">Transmembrane</keyword>
<dbReference type="EMBL" id="JAZBJZ010000110">
    <property type="protein sequence ID" value="MEE3719070.1"/>
    <property type="molecule type" value="Genomic_DNA"/>
</dbReference>
<sequence>MINSLDILAIAIFSITMLALLGPVVGISPFVPVGITVLLLGLYAIDRALWQGKGGDFLMSWLRQRSPQYSQQVLYHEAGHFLAAHLLGMKILGYRLKCSGDYRFGQQTVGEVPVGIERGVVVEGILEPKAAKDAKSEPQVNGKITPNYLDRCCTVWMAGIAAEQLFCKGTEDYGGAEDIRQLRAAIATFKPAFQQDVELEQRWALLRAKVLLRDRKDAFEALAALMDRGASIEECCEAIDSHANTSIDKNLSVSEI</sequence>
<evidence type="ECO:0000313" key="2">
    <source>
        <dbReference type="EMBL" id="MEE3719070.1"/>
    </source>
</evidence>
<evidence type="ECO:0008006" key="4">
    <source>
        <dbReference type="Google" id="ProtNLM"/>
    </source>
</evidence>
<dbReference type="GO" id="GO:0004176">
    <property type="term" value="F:ATP-dependent peptidase activity"/>
    <property type="evidence" value="ECO:0007669"/>
    <property type="project" value="InterPro"/>
</dbReference>
<proteinExistence type="predicted"/>
<feature type="transmembrane region" description="Helical" evidence="1">
    <location>
        <begin position="7"/>
        <end position="25"/>
    </location>
</feature>
<gene>
    <name evidence="2" type="ORF">V2H45_20200</name>
</gene>
<comment type="caution">
    <text evidence="2">The sequence shown here is derived from an EMBL/GenBank/DDBJ whole genome shotgun (WGS) entry which is preliminary data.</text>
</comment>
<dbReference type="Gene3D" id="1.20.58.760">
    <property type="entry name" value="Peptidase M41"/>
    <property type="match status" value="1"/>
</dbReference>
<dbReference type="GO" id="GO:0005524">
    <property type="term" value="F:ATP binding"/>
    <property type="evidence" value="ECO:0007669"/>
    <property type="project" value="InterPro"/>
</dbReference>
<reference evidence="2" key="1">
    <citation type="submission" date="2024-01" db="EMBL/GenBank/DDBJ databases">
        <title>Bank of Algae and Cyanobacteria of the Azores (BACA) strain genomes.</title>
        <authorList>
            <person name="Luz R."/>
            <person name="Cordeiro R."/>
            <person name="Fonseca A."/>
            <person name="Goncalves V."/>
        </authorList>
    </citation>
    <scope>NUCLEOTIDE SEQUENCE</scope>
    <source>
        <strain evidence="2">BACA0141</strain>
    </source>
</reference>
<dbReference type="Proteomes" id="UP001333818">
    <property type="component" value="Unassembled WGS sequence"/>
</dbReference>
<dbReference type="PANTHER" id="PTHR33471">
    <property type="entry name" value="ATP-DEPENDENT ZINC METALLOPROTEASE-RELATED"/>
    <property type="match status" value="1"/>
</dbReference>
<dbReference type="AlphaFoldDB" id="A0AAW9Q778"/>
<dbReference type="RefSeq" id="WP_330485506.1">
    <property type="nucleotide sequence ID" value="NZ_JAZBJZ010000110.1"/>
</dbReference>
<dbReference type="SUPFAM" id="SSF140990">
    <property type="entry name" value="FtsH protease domain-like"/>
    <property type="match status" value="1"/>
</dbReference>
<evidence type="ECO:0000313" key="3">
    <source>
        <dbReference type="Proteomes" id="UP001333818"/>
    </source>
</evidence>
<dbReference type="GO" id="GO:0004222">
    <property type="term" value="F:metalloendopeptidase activity"/>
    <property type="evidence" value="ECO:0007669"/>
    <property type="project" value="InterPro"/>
</dbReference>
<evidence type="ECO:0000256" key="1">
    <source>
        <dbReference type="SAM" id="Phobius"/>
    </source>
</evidence>
<keyword evidence="1" id="KW-0472">Membrane</keyword>
<dbReference type="PANTHER" id="PTHR33471:SF7">
    <property type="entry name" value="ATP-DEPENDENT ZINC METALLOPROTEASE-RELATED"/>
    <property type="match status" value="1"/>
</dbReference>